<organism evidence="12 13">
    <name type="scientific">Vibrio hepatarius</name>
    <dbReference type="NCBI Taxonomy" id="171383"/>
    <lineage>
        <taxon>Bacteria</taxon>
        <taxon>Pseudomonadati</taxon>
        <taxon>Pseudomonadota</taxon>
        <taxon>Gammaproteobacteria</taxon>
        <taxon>Vibrionales</taxon>
        <taxon>Vibrionaceae</taxon>
        <taxon>Vibrio</taxon>
        <taxon>Vibrio oreintalis group</taxon>
    </lineage>
</organism>
<proteinExistence type="predicted"/>
<dbReference type="PROSITE" id="PS50109">
    <property type="entry name" value="HIS_KIN"/>
    <property type="match status" value="1"/>
</dbReference>
<accession>A0A0M0I5I5</accession>
<name>A0A0M0I5I5_9VIBR</name>
<dbReference type="STRING" id="171383.AKJ31_03235"/>
<keyword evidence="8" id="KW-0902">Two-component regulatory system</keyword>
<feature type="transmembrane region" description="Helical" evidence="9">
    <location>
        <begin position="243"/>
        <end position="265"/>
    </location>
</feature>
<comment type="catalytic activity">
    <reaction evidence="1">
        <text>ATP + protein L-histidine = ADP + protein N-phospho-L-histidine.</text>
        <dbReference type="EC" id="2.7.13.3"/>
    </reaction>
</comment>
<dbReference type="InterPro" id="IPR021821">
    <property type="entry name" value="VxrA_SD"/>
</dbReference>
<dbReference type="PANTHER" id="PTHR44936">
    <property type="entry name" value="SENSOR PROTEIN CREC"/>
    <property type="match status" value="1"/>
</dbReference>
<evidence type="ECO:0000313" key="12">
    <source>
        <dbReference type="EMBL" id="KOO09382.1"/>
    </source>
</evidence>
<dbReference type="CDD" id="cd00082">
    <property type="entry name" value="HisKA"/>
    <property type="match status" value="1"/>
</dbReference>
<dbReference type="EMBL" id="LHPI01000001">
    <property type="protein sequence ID" value="KOO09382.1"/>
    <property type="molecule type" value="Genomic_DNA"/>
</dbReference>
<keyword evidence="10" id="KW-0732">Signal</keyword>
<dbReference type="PATRIC" id="fig|171383.3.peg.661"/>
<keyword evidence="4" id="KW-1003">Cell membrane</keyword>
<dbReference type="Pfam" id="PF11884">
    <property type="entry name" value="DUF3404"/>
    <property type="match status" value="1"/>
</dbReference>
<dbReference type="InterPro" id="IPR050980">
    <property type="entry name" value="2C_sensor_his_kinase"/>
</dbReference>
<evidence type="ECO:0000256" key="3">
    <source>
        <dbReference type="ARBA" id="ARBA00012438"/>
    </source>
</evidence>
<dbReference type="AlphaFoldDB" id="A0A0M0I5I5"/>
<evidence type="ECO:0000259" key="11">
    <source>
        <dbReference type="PROSITE" id="PS50109"/>
    </source>
</evidence>
<dbReference type="InterPro" id="IPR036097">
    <property type="entry name" value="HisK_dim/P_sf"/>
</dbReference>
<feature type="signal peptide" evidence="10">
    <location>
        <begin position="1"/>
        <end position="20"/>
    </location>
</feature>
<dbReference type="Pfam" id="PF00512">
    <property type="entry name" value="HisKA"/>
    <property type="match status" value="1"/>
</dbReference>
<gene>
    <name evidence="12" type="ORF">AKJ31_03235</name>
</gene>
<dbReference type="NCBIfam" id="NF041841">
    <property type="entry name" value="his_kin_VxrA"/>
    <property type="match status" value="1"/>
</dbReference>
<sequence length="484" mass="55123">MIKAALKLVFVCFSMGVASAQANSLPERIDTFMDSFDESDSIVSYDIRNLQSDYPTRLLTPESMLPQTSVYPLRDIQRLYSLAQSCTGKLPLSPLVTEPLVFTRAMCNGNKLSEKWFARSALIHPGGGTYASRYAAVHPDRSEQLTQYMHIKERPLATENSLLGRLQRMNEDTILALIAGSSMFLERNELWLRQNDSYLVYPANVWSKNVDEAGLQFTLRNESNSCFVQRGNLCWDVKDSSDILRVTMVALVIANILLVIGWSAYRWNTKRQEMRSRMLILQILTHELRTPIASLSLTVEGFRREFEKLPESVYDEFRRLCEDSRRLRQLAEASKDYLQSDSKPLATEWVPSVQEWLEYKVEEEFSNDIDFIINNDIAAKLNVYWLGTCIDNLIRNAVKYGVAPVTLEVITSKQMITVKVIDQGHLTKKDWRQLRKPFVSKSGLGLGLTIVESMVTRMGGKMSLIGPPTTFILEIPCETDTASR</sequence>
<evidence type="ECO:0000256" key="1">
    <source>
        <dbReference type="ARBA" id="ARBA00000085"/>
    </source>
</evidence>
<keyword evidence="5" id="KW-0597">Phosphoprotein</keyword>
<dbReference type="GO" id="GO:0000155">
    <property type="term" value="F:phosphorelay sensor kinase activity"/>
    <property type="evidence" value="ECO:0007669"/>
    <property type="project" value="InterPro"/>
</dbReference>
<evidence type="ECO:0000256" key="10">
    <source>
        <dbReference type="SAM" id="SignalP"/>
    </source>
</evidence>
<dbReference type="Gene3D" id="3.30.565.10">
    <property type="entry name" value="Histidine kinase-like ATPase, C-terminal domain"/>
    <property type="match status" value="1"/>
</dbReference>
<dbReference type="Gene3D" id="1.10.287.130">
    <property type="match status" value="1"/>
</dbReference>
<dbReference type="InterPro" id="IPR049705">
    <property type="entry name" value="VxrA-like"/>
</dbReference>
<dbReference type="InterPro" id="IPR036890">
    <property type="entry name" value="HATPase_C_sf"/>
</dbReference>
<dbReference type="Proteomes" id="UP000037530">
    <property type="component" value="Unassembled WGS sequence"/>
</dbReference>
<dbReference type="EC" id="2.7.13.3" evidence="3"/>
<dbReference type="PANTHER" id="PTHR44936:SF9">
    <property type="entry name" value="SENSOR PROTEIN CREC"/>
    <property type="match status" value="1"/>
</dbReference>
<dbReference type="SMART" id="SM00387">
    <property type="entry name" value="HATPase_c"/>
    <property type="match status" value="1"/>
</dbReference>
<evidence type="ECO:0000313" key="13">
    <source>
        <dbReference type="Proteomes" id="UP000037530"/>
    </source>
</evidence>
<dbReference type="SUPFAM" id="SSF47384">
    <property type="entry name" value="Homodimeric domain of signal transducing histidine kinase"/>
    <property type="match status" value="1"/>
</dbReference>
<comment type="caution">
    <text evidence="12">The sequence shown here is derived from an EMBL/GenBank/DDBJ whole genome shotgun (WGS) entry which is preliminary data.</text>
</comment>
<keyword evidence="9" id="KW-1133">Transmembrane helix</keyword>
<comment type="subcellular location">
    <subcellularLocation>
        <location evidence="2">Cell membrane</location>
        <topology evidence="2">Multi-pass membrane protein</topology>
    </subcellularLocation>
</comment>
<evidence type="ECO:0000256" key="5">
    <source>
        <dbReference type="ARBA" id="ARBA00022553"/>
    </source>
</evidence>
<dbReference type="InterPro" id="IPR003661">
    <property type="entry name" value="HisK_dim/P_dom"/>
</dbReference>
<evidence type="ECO:0000256" key="6">
    <source>
        <dbReference type="ARBA" id="ARBA00022679"/>
    </source>
</evidence>
<keyword evidence="6" id="KW-0808">Transferase</keyword>
<feature type="domain" description="Histidine kinase" evidence="11">
    <location>
        <begin position="283"/>
        <end position="479"/>
    </location>
</feature>
<keyword evidence="9" id="KW-0472">Membrane</keyword>
<evidence type="ECO:0000256" key="8">
    <source>
        <dbReference type="ARBA" id="ARBA00023012"/>
    </source>
</evidence>
<keyword evidence="13" id="KW-1185">Reference proteome</keyword>
<evidence type="ECO:0000256" key="7">
    <source>
        <dbReference type="ARBA" id="ARBA00022777"/>
    </source>
</evidence>
<dbReference type="SUPFAM" id="SSF55874">
    <property type="entry name" value="ATPase domain of HSP90 chaperone/DNA topoisomerase II/histidine kinase"/>
    <property type="match status" value="1"/>
</dbReference>
<dbReference type="InterPro" id="IPR003594">
    <property type="entry name" value="HATPase_dom"/>
</dbReference>
<keyword evidence="9" id="KW-0812">Transmembrane</keyword>
<evidence type="ECO:0000256" key="2">
    <source>
        <dbReference type="ARBA" id="ARBA00004651"/>
    </source>
</evidence>
<dbReference type="SMART" id="SM00388">
    <property type="entry name" value="HisKA"/>
    <property type="match status" value="1"/>
</dbReference>
<reference evidence="13" key="1">
    <citation type="submission" date="2015-08" db="EMBL/GenBank/DDBJ databases">
        <title>Vibrio galatheae sp. nov., a novel member of the Vibrionaceae family isolated from the Solomon Islands.</title>
        <authorList>
            <person name="Giubergia S."/>
            <person name="Machado H."/>
            <person name="Mateiu R.V."/>
            <person name="Gram L."/>
        </authorList>
    </citation>
    <scope>NUCLEOTIDE SEQUENCE [LARGE SCALE GENOMIC DNA]</scope>
    <source>
        <strain evidence="13">DSM 19134</strain>
    </source>
</reference>
<feature type="chain" id="PRO_5005600617" description="histidine kinase" evidence="10">
    <location>
        <begin position="21"/>
        <end position="484"/>
    </location>
</feature>
<dbReference type="Pfam" id="PF02518">
    <property type="entry name" value="HATPase_c"/>
    <property type="match status" value="1"/>
</dbReference>
<dbReference type="InterPro" id="IPR005467">
    <property type="entry name" value="His_kinase_dom"/>
</dbReference>
<keyword evidence="7 12" id="KW-0418">Kinase</keyword>
<protein>
    <recommendedName>
        <fullName evidence="3">histidine kinase</fullName>
        <ecNumber evidence="3">2.7.13.3</ecNumber>
    </recommendedName>
</protein>
<dbReference type="GO" id="GO:0005886">
    <property type="term" value="C:plasma membrane"/>
    <property type="evidence" value="ECO:0007669"/>
    <property type="project" value="UniProtKB-SubCell"/>
</dbReference>
<evidence type="ECO:0000256" key="4">
    <source>
        <dbReference type="ARBA" id="ARBA00022475"/>
    </source>
</evidence>
<evidence type="ECO:0000256" key="9">
    <source>
        <dbReference type="SAM" id="Phobius"/>
    </source>
</evidence>